<keyword evidence="6" id="KW-1185">Reference proteome</keyword>
<feature type="domain" description="Glycosyl transferase family 1" evidence="3">
    <location>
        <begin position="210"/>
        <end position="359"/>
    </location>
</feature>
<feature type="domain" description="Glycosyltransferase subfamily 4-like N-terminal" evidence="4">
    <location>
        <begin position="16"/>
        <end position="196"/>
    </location>
</feature>
<dbReference type="Pfam" id="PF00534">
    <property type="entry name" value="Glycos_transf_1"/>
    <property type="match status" value="1"/>
</dbReference>
<protein>
    <submittedName>
        <fullName evidence="5">Glycosyltransferase</fullName>
    </submittedName>
</protein>
<organism evidence="5 6">
    <name type="scientific">Rubrobacter tropicus</name>
    <dbReference type="NCBI Taxonomy" id="2653851"/>
    <lineage>
        <taxon>Bacteria</taxon>
        <taxon>Bacillati</taxon>
        <taxon>Actinomycetota</taxon>
        <taxon>Rubrobacteria</taxon>
        <taxon>Rubrobacterales</taxon>
        <taxon>Rubrobacteraceae</taxon>
        <taxon>Rubrobacter</taxon>
    </lineage>
</organism>
<dbReference type="GO" id="GO:0016757">
    <property type="term" value="F:glycosyltransferase activity"/>
    <property type="evidence" value="ECO:0007669"/>
    <property type="project" value="UniProtKB-KW"/>
</dbReference>
<evidence type="ECO:0000259" key="4">
    <source>
        <dbReference type="Pfam" id="PF13579"/>
    </source>
</evidence>
<dbReference type="PANTHER" id="PTHR45947:SF13">
    <property type="entry name" value="TRANSFERASE"/>
    <property type="match status" value="1"/>
</dbReference>
<dbReference type="EMBL" id="CP045119">
    <property type="protein sequence ID" value="QIN85267.1"/>
    <property type="molecule type" value="Genomic_DNA"/>
</dbReference>
<keyword evidence="2 5" id="KW-0808">Transferase</keyword>
<gene>
    <name evidence="5" type="ORF">GBA63_18295</name>
</gene>
<dbReference type="AlphaFoldDB" id="A0A6G8QGB8"/>
<name>A0A6G8QGB8_9ACTN</name>
<evidence type="ECO:0000313" key="5">
    <source>
        <dbReference type="EMBL" id="QIN85267.1"/>
    </source>
</evidence>
<dbReference type="InterPro" id="IPR028098">
    <property type="entry name" value="Glyco_trans_4-like_N"/>
</dbReference>
<dbReference type="Proteomes" id="UP000501452">
    <property type="component" value="Chromosome"/>
</dbReference>
<evidence type="ECO:0000259" key="3">
    <source>
        <dbReference type="Pfam" id="PF00534"/>
    </source>
</evidence>
<dbReference type="InterPro" id="IPR001296">
    <property type="entry name" value="Glyco_trans_1"/>
</dbReference>
<evidence type="ECO:0000313" key="6">
    <source>
        <dbReference type="Proteomes" id="UP000501452"/>
    </source>
</evidence>
<dbReference type="Pfam" id="PF13579">
    <property type="entry name" value="Glyco_trans_4_4"/>
    <property type="match status" value="1"/>
</dbReference>
<evidence type="ECO:0000256" key="2">
    <source>
        <dbReference type="ARBA" id="ARBA00022679"/>
    </source>
</evidence>
<dbReference type="CDD" id="cd03801">
    <property type="entry name" value="GT4_PimA-like"/>
    <property type="match status" value="1"/>
</dbReference>
<reference evidence="5 6" key="1">
    <citation type="submission" date="2019-10" db="EMBL/GenBank/DDBJ databases">
        <title>Rubrobacter sp nov SCSIO 52090 isolated from a deep-sea sediment in the South China Sea.</title>
        <authorList>
            <person name="Chen R.W."/>
        </authorList>
    </citation>
    <scope>NUCLEOTIDE SEQUENCE [LARGE SCALE GENOMIC DNA]</scope>
    <source>
        <strain evidence="5 6">SCSIO 52909</strain>
    </source>
</reference>
<evidence type="ECO:0000256" key="1">
    <source>
        <dbReference type="ARBA" id="ARBA00022676"/>
    </source>
</evidence>
<dbReference type="KEGG" id="rub:GBA63_18295"/>
<dbReference type="SUPFAM" id="SSF53756">
    <property type="entry name" value="UDP-Glycosyltransferase/glycogen phosphorylase"/>
    <property type="match status" value="1"/>
</dbReference>
<dbReference type="PANTHER" id="PTHR45947">
    <property type="entry name" value="SULFOQUINOVOSYL TRANSFERASE SQD2"/>
    <property type="match status" value="1"/>
</dbReference>
<dbReference type="Gene3D" id="3.40.50.2000">
    <property type="entry name" value="Glycogen Phosphorylase B"/>
    <property type="match status" value="2"/>
</dbReference>
<sequence length="389" mass="42799">MLLHNLYQQPGGEDQVFTDEGSLLEARGHAVSRYTLHNDQISDMGRLAVVGATVWNGPVYREIRALIRSERPQVAHFHNTFPLISPAAYHAARAEGVPVVQTLHNYRLICPNALFFREGGVCEDCSGKTLPWPGIAHACYRGSRTSSAVVATALGVHRMLGTWRHTVNTYVALTDFSRGRFIQGGLPAEKIVVKPNFVQPDPGVGRGQGSYFLYVGRLSQEKGLETLLAARKQLGEKVRLKIVGDGPLGPKVAEAVRRSQGVEWLGRQPKDRVLDLMKNATALVFPSVWYEGFPMVIVEALAVGLPIIASDLGNMRSLIDHGRTGLKFRAHDPGDLAGKVEWATNHPVEIGRMRREARKEFESKYTAEANYRSLSGIYEGVVAGPETEA</sequence>
<dbReference type="InterPro" id="IPR050194">
    <property type="entry name" value="Glycosyltransferase_grp1"/>
</dbReference>
<accession>A0A6G8QGB8</accession>
<keyword evidence="1" id="KW-0328">Glycosyltransferase</keyword>
<proteinExistence type="predicted"/>
<dbReference type="GO" id="GO:1901137">
    <property type="term" value="P:carbohydrate derivative biosynthetic process"/>
    <property type="evidence" value="ECO:0007669"/>
    <property type="project" value="UniProtKB-ARBA"/>
</dbReference>